<dbReference type="AlphaFoldDB" id="A0A369UQS8"/>
<protein>
    <submittedName>
        <fullName evidence="8">Type IV secretion system protein</fullName>
    </submittedName>
</protein>
<evidence type="ECO:0000256" key="6">
    <source>
        <dbReference type="SAM" id="Phobius"/>
    </source>
</evidence>
<dbReference type="SUPFAM" id="SSF54427">
    <property type="entry name" value="NTF2-like"/>
    <property type="match status" value="1"/>
</dbReference>
<evidence type="ECO:0000256" key="2">
    <source>
        <dbReference type="ARBA" id="ARBA00022692"/>
    </source>
</evidence>
<comment type="caution">
    <text evidence="8">The sequence shown here is derived from an EMBL/GenBank/DDBJ whole genome shotgun (WGS) entry which is preliminary data.</text>
</comment>
<proteinExistence type="predicted"/>
<evidence type="ECO:0000256" key="5">
    <source>
        <dbReference type="SAM" id="MobiDB-lite"/>
    </source>
</evidence>
<evidence type="ECO:0000313" key="8">
    <source>
        <dbReference type="EMBL" id="RDD82817.1"/>
    </source>
</evidence>
<keyword evidence="9" id="KW-1185">Reference proteome</keyword>
<evidence type="ECO:0000313" key="9">
    <source>
        <dbReference type="Proteomes" id="UP000253782"/>
    </source>
</evidence>
<feature type="domain" description="Bacterial virulence protein VirB8" evidence="7">
    <location>
        <begin position="17"/>
        <end position="236"/>
    </location>
</feature>
<evidence type="ECO:0000256" key="1">
    <source>
        <dbReference type="ARBA" id="ARBA00004167"/>
    </source>
</evidence>
<sequence length="324" mass="34997">MLKKKSTQKIDDAVAKSANFELTIADVARRSERRAWWVAFAAIVVALILAGGYFYMLPLKEKVPYIVMADAYTGTSSVARLTEDFTNRRITTSEALNRSNIAHFVLARESYDVAMINLRDWTTVLTMSSPNVAAGYTGLHSQANPNSPFKTYGREQAIRVKILSIVLIGGGPNLTPKGATVRFQRSLYNKQSGLSRPMDSKLATLEFTYKPNLKMDDQYRIENPLGFQVTNYRVDSDYATSPPDETQGTPLDPSDAQDAQGAPQPKPVTAAVAPAPSASANEALQPGVVVPQSPIPERAGAEAVRPAAAAPLPVSGSAAKGARR</sequence>
<organism evidence="8 9">
    <name type="scientific">Dyella tabacisoli</name>
    <dbReference type="NCBI Taxonomy" id="2282381"/>
    <lineage>
        <taxon>Bacteria</taxon>
        <taxon>Pseudomonadati</taxon>
        <taxon>Pseudomonadota</taxon>
        <taxon>Gammaproteobacteria</taxon>
        <taxon>Lysobacterales</taxon>
        <taxon>Rhodanobacteraceae</taxon>
        <taxon>Dyella</taxon>
    </lineage>
</organism>
<dbReference type="CDD" id="cd16424">
    <property type="entry name" value="VirB8"/>
    <property type="match status" value="1"/>
</dbReference>
<keyword evidence="4 6" id="KW-0472">Membrane</keyword>
<dbReference type="RefSeq" id="WP_114844332.1">
    <property type="nucleotide sequence ID" value="NZ_JBHSPE010000001.1"/>
</dbReference>
<evidence type="ECO:0000259" key="7">
    <source>
        <dbReference type="Pfam" id="PF04335"/>
    </source>
</evidence>
<dbReference type="InterPro" id="IPR032710">
    <property type="entry name" value="NTF2-like_dom_sf"/>
</dbReference>
<name>A0A369UQS8_9GAMM</name>
<dbReference type="GO" id="GO:0016020">
    <property type="term" value="C:membrane"/>
    <property type="evidence" value="ECO:0007669"/>
    <property type="project" value="UniProtKB-SubCell"/>
</dbReference>
<dbReference type="OrthoDB" id="9816242at2"/>
<feature type="region of interest" description="Disordered" evidence="5">
    <location>
        <begin position="235"/>
        <end position="324"/>
    </location>
</feature>
<dbReference type="Proteomes" id="UP000253782">
    <property type="component" value="Unassembled WGS sequence"/>
</dbReference>
<gene>
    <name evidence="8" type="ORF">DVJ77_04680</name>
</gene>
<feature type="compositionally biased region" description="Low complexity" evidence="5">
    <location>
        <begin position="267"/>
        <end position="280"/>
    </location>
</feature>
<comment type="subcellular location">
    <subcellularLocation>
        <location evidence="1">Membrane</location>
        <topology evidence="1">Single-pass membrane protein</topology>
    </subcellularLocation>
</comment>
<accession>A0A369UQS8</accession>
<dbReference type="Gene3D" id="3.10.450.230">
    <property type="entry name" value="VirB8 protein"/>
    <property type="match status" value="1"/>
</dbReference>
<dbReference type="InterPro" id="IPR007430">
    <property type="entry name" value="VirB8"/>
</dbReference>
<keyword evidence="2 6" id="KW-0812">Transmembrane</keyword>
<keyword evidence="3 6" id="KW-1133">Transmembrane helix</keyword>
<reference evidence="8 9" key="1">
    <citation type="submission" date="2018-07" db="EMBL/GenBank/DDBJ databases">
        <title>Dyella tabacisoli L4-6T, whole genome shotgun sequence.</title>
        <authorList>
            <person name="Zhou X.-K."/>
            <person name="Li W.-J."/>
            <person name="Duan Y.-Q."/>
        </authorList>
    </citation>
    <scope>NUCLEOTIDE SEQUENCE [LARGE SCALE GENOMIC DNA]</scope>
    <source>
        <strain evidence="8 9">L4-6</strain>
    </source>
</reference>
<dbReference type="Pfam" id="PF04335">
    <property type="entry name" value="VirB8"/>
    <property type="match status" value="1"/>
</dbReference>
<dbReference type="EMBL" id="QQAH01000003">
    <property type="protein sequence ID" value="RDD82817.1"/>
    <property type="molecule type" value="Genomic_DNA"/>
</dbReference>
<feature type="compositionally biased region" description="Low complexity" evidence="5">
    <location>
        <begin position="296"/>
        <end position="314"/>
    </location>
</feature>
<evidence type="ECO:0000256" key="3">
    <source>
        <dbReference type="ARBA" id="ARBA00022989"/>
    </source>
</evidence>
<evidence type="ECO:0000256" key="4">
    <source>
        <dbReference type="ARBA" id="ARBA00023136"/>
    </source>
</evidence>
<feature type="transmembrane region" description="Helical" evidence="6">
    <location>
        <begin position="35"/>
        <end position="56"/>
    </location>
</feature>